<dbReference type="RefSeq" id="WP_240568112.1">
    <property type="nucleotide sequence ID" value="NZ_JAKVPY010000009.1"/>
</dbReference>
<protein>
    <submittedName>
        <fullName evidence="2">Uncharacterized protein</fullName>
    </submittedName>
</protein>
<organism evidence="2 3">
    <name type="scientific">Halomonas flagellata</name>
    <dbReference type="NCBI Taxonomy" id="2920385"/>
    <lineage>
        <taxon>Bacteria</taxon>
        <taxon>Pseudomonadati</taxon>
        <taxon>Pseudomonadota</taxon>
        <taxon>Gammaproteobacteria</taxon>
        <taxon>Oceanospirillales</taxon>
        <taxon>Halomonadaceae</taxon>
        <taxon>Halomonas</taxon>
    </lineage>
</organism>
<feature type="compositionally biased region" description="Basic and acidic residues" evidence="1">
    <location>
        <begin position="191"/>
        <end position="202"/>
    </location>
</feature>
<dbReference type="EMBL" id="JAKVPY010000009">
    <property type="protein sequence ID" value="MCH4563406.1"/>
    <property type="molecule type" value="Genomic_DNA"/>
</dbReference>
<feature type="region of interest" description="Disordered" evidence="1">
    <location>
        <begin position="166"/>
        <end position="202"/>
    </location>
</feature>
<proteinExistence type="predicted"/>
<reference evidence="2 3" key="1">
    <citation type="submission" date="2022-02" db="EMBL/GenBank/DDBJ databases">
        <title>Halomonas fukangensis sp. nov., a halophilic bacterium isolated from a bulk soil of Kalidium foliatum at Fukang.</title>
        <authorList>
            <person name="Huang Y."/>
        </authorList>
    </citation>
    <scope>NUCLEOTIDE SEQUENCE [LARGE SCALE GENOMIC DNA]</scope>
    <source>
        <strain evidence="2 3">EGI 63088</strain>
    </source>
</reference>
<evidence type="ECO:0000313" key="3">
    <source>
        <dbReference type="Proteomes" id="UP001202117"/>
    </source>
</evidence>
<sequence>MQQLEQAPGVNVDEAPDEAGELAVLRSRHHEHHQRHVAGPADEGFADIGTAHTLHETEILGLGRGQARAPPDHWPVGQYLALGIRYHQAVEPLEQGVVVPQFAAQCLLVGRRLVTGMGRLVEPAGQPLQRGQAVIDLDRDLLGDQVRLVAQVREVGLAYQLLPRQPAAAQHQQGHHHPGGRQADHQPPLEGESRAEEKPESR</sequence>
<name>A0ABS9RU81_9GAMM</name>
<gene>
    <name evidence="2" type="ORF">MKP05_09720</name>
</gene>
<dbReference type="Proteomes" id="UP001202117">
    <property type="component" value="Unassembled WGS sequence"/>
</dbReference>
<keyword evidence="3" id="KW-1185">Reference proteome</keyword>
<evidence type="ECO:0000313" key="2">
    <source>
        <dbReference type="EMBL" id="MCH4563406.1"/>
    </source>
</evidence>
<evidence type="ECO:0000256" key="1">
    <source>
        <dbReference type="SAM" id="MobiDB-lite"/>
    </source>
</evidence>
<accession>A0ABS9RU81</accession>
<comment type="caution">
    <text evidence="2">The sequence shown here is derived from an EMBL/GenBank/DDBJ whole genome shotgun (WGS) entry which is preliminary data.</text>
</comment>